<dbReference type="Pfam" id="PF02796">
    <property type="entry name" value="HTH_7"/>
    <property type="match status" value="1"/>
</dbReference>
<evidence type="ECO:0000313" key="9">
    <source>
        <dbReference type="EMBL" id="HJA79462.1"/>
    </source>
</evidence>
<dbReference type="InterPro" id="IPR006119">
    <property type="entry name" value="Resolv_N"/>
</dbReference>
<gene>
    <name evidence="9" type="ORF">H9784_07860</name>
</gene>
<dbReference type="SUPFAM" id="SSF53041">
    <property type="entry name" value="Resolvase-like"/>
    <property type="match status" value="1"/>
</dbReference>
<dbReference type="EMBL" id="DWZD01000044">
    <property type="protein sequence ID" value="HJA79462.1"/>
    <property type="molecule type" value="Genomic_DNA"/>
</dbReference>
<dbReference type="InterPro" id="IPR009057">
    <property type="entry name" value="Homeodomain-like_sf"/>
</dbReference>
<evidence type="ECO:0000256" key="3">
    <source>
        <dbReference type="ARBA" id="ARBA00023125"/>
    </source>
</evidence>
<dbReference type="PROSITE" id="PS00397">
    <property type="entry name" value="RECOMBINASES_1"/>
    <property type="match status" value="1"/>
</dbReference>
<dbReference type="SUPFAM" id="SSF46689">
    <property type="entry name" value="Homeodomain-like"/>
    <property type="match status" value="1"/>
</dbReference>
<dbReference type="Pfam" id="PF00239">
    <property type="entry name" value="Resolvase"/>
    <property type="match status" value="1"/>
</dbReference>
<feature type="active site" description="O-(5'-phospho-DNA)-serine intermediate" evidence="5 6">
    <location>
        <position position="9"/>
    </location>
</feature>
<dbReference type="InterPro" id="IPR006118">
    <property type="entry name" value="Recombinase_CS"/>
</dbReference>
<feature type="domain" description="Resolvase/invertase-type recombinase catalytic" evidence="8">
    <location>
        <begin position="1"/>
        <end position="134"/>
    </location>
</feature>
<dbReference type="GO" id="GO:0000150">
    <property type="term" value="F:DNA strand exchange activity"/>
    <property type="evidence" value="ECO:0007669"/>
    <property type="project" value="InterPro"/>
</dbReference>
<keyword evidence="3" id="KW-0238">DNA-binding</keyword>
<comment type="caution">
    <text evidence="9">The sequence shown here is derived from an EMBL/GenBank/DDBJ whole genome shotgun (WGS) entry which is preliminary data.</text>
</comment>
<dbReference type="GO" id="GO:0003677">
    <property type="term" value="F:DNA binding"/>
    <property type="evidence" value="ECO:0007669"/>
    <property type="project" value="UniProtKB-KW"/>
</dbReference>
<evidence type="ECO:0000256" key="7">
    <source>
        <dbReference type="SAM" id="MobiDB-lite"/>
    </source>
</evidence>
<protein>
    <submittedName>
        <fullName evidence="9">Recombinase family protein</fullName>
    </submittedName>
</protein>
<dbReference type="Gene3D" id="1.10.10.60">
    <property type="entry name" value="Homeodomain-like"/>
    <property type="match status" value="1"/>
</dbReference>
<dbReference type="InterPro" id="IPR036162">
    <property type="entry name" value="Resolvase-like_N_sf"/>
</dbReference>
<dbReference type="Proteomes" id="UP000823821">
    <property type="component" value="Unassembled WGS sequence"/>
</dbReference>
<feature type="region of interest" description="Disordered" evidence="7">
    <location>
        <begin position="181"/>
        <end position="201"/>
    </location>
</feature>
<accession>A0A9D2HNL7</accession>
<evidence type="ECO:0000256" key="6">
    <source>
        <dbReference type="PROSITE-ProRule" id="PRU10137"/>
    </source>
</evidence>
<comment type="similarity">
    <text evidence="1">Belongs to the site-specific recombinase resolvase family.</text>
</comment>
<keyword evidence="2" id="KW-0229">DNA integration</keyword>
<evidence type="ECO:0000256" key="5">
    <source>
        <dbReference type="PIRSR" id="PIRSR606118-50"/>
    </source>
</evidence>
<organism evidence="9 10">
    <name type="scientific">Candidatus Desulfovibrio intestinavium</name>
    <dbReference type="NCBI Taxonomy" id="2838534"/>
    <lineage>
        <taxon>Bacteria</taxon>
        <taxon>Pseudomonadati</taxon>
        <taxon>Thermodesulfobacteriota</taxon>
        <taxon>Desulfovibrionia</taxon>
        <taxon>Desulfovibrionales</taxon>
        <taxon>Desulfovibrionaceae</taxon>
        <taxon>Desulfovibrio</taxon>
    </lineage>
</organism>
<reference evidence="9" key="1">
    <citation type="journal article" date="2021" name="PeerJ">
        <title>Extensive microbial diversity within the chicken gut microbiome revealed by metagenomics and culture.</title>
        <authorList>
            <person name="Gilroy R."/>
            <person name="Ravi A."/>
            <person name="Getino M."/>
            <person name="Pursley I."/>
            <person name="Horton D.L."/>
            <person name="Alikhan N.F."/>
            <person name="Baker D."/>
            <person name="Gharbi K."/>
            <person name="Hall N."/>
            <person name="Watson M."/>
            <person name="Adriaenssens E.M."/>
            <person name="Foster-Nyarko E."/>
            <person name="Jarju S."/>
            <person name="Secka A."/>
            <person name="Antonio M."/>
            <person name="Oren A."/>
            <person name="Chaudhuri R.R."/>
            <person name="La Ragione R."/>
            <person name="Hildebrand F."/>
            <person name="Pallen M.J."/>
        </authorList>
    </citation>
    <scope>NUCLEOTIDE SEQUENCE</scope>
    <source>
        <strain evidence="9">5032</strain>
    </source>
</reference>
<name>A0A9D2HNL7_9BACT</name>
<dbReference type="GO" id="GO:0015074">
    <property type="term" value="P:DNA integration"/>
    <property type="evidence" value="ECO:0007669"/>
    <property type="project" value="UniProtKB-KW"/>
</dbReference>
<dbReference type="CDD" id="cd00569">
    <property type="entry name" value="HTH_Hin_like"/>
    <property type="match status" value="1"/>
</dbReference>
<dbReference type="PANTHER" id="PTHR30461:SF26">
    <property type="entry name" value="RESOLVASE HOMOLOG YNEB"/>
    <property type="match status" value="1"/>
</dbReference>
<sequence>MDIGYVRVSSCGQHTERQLEGVRLDKVFLDTVSGRDTNRPELQECLAELRQGDTLHVHSIDRLTRNLRDLLHLLEDMADRGVTVRFHKERLIFTNDASPFQRLHLQIIGAVAEFERAFIRERQREGIAIARTKGKYKGRKPRLTTEQIRDICRRKRMKEPVARIARTFGMSRQSIYRILKQSPEGRASPAHQLPSEDEKNI</sequence>
<evidence type="ECO:0000259" key="8">
    <source>
        <dbReference type="PROSITE" id="PS51736"/>
    </source>
</evidence>
<reference evidence="9" key="2">
    <citation type="submission" date="2021-04" db="EMBL/GenBank/DDBJ databases">
        <authorList>
            <person name="Gilroy R."/>
        </authorList>
    </citation>
    <scope>NUCLEOTIDE SEQUENCE</scope>
    <source>
        <strain evidence="9">5032</strain>
    </source>
</reference>
<dbReference type="Gene3D" id="3.40.50.1390">
    <property type="entry name" value="Resolvase, N-terminal catalytic domain"/>
    <property type="match status" value="1"/>
</dbReference>
<dbReference type="InterPro" id="IPR006120">
    <property type="entry name" value="Resolvase_HTH_dom"/>
</dbReference>
<dbReference type="InterPro" id="IPR050639">
    <property type="entry name" value="SSR_resolvase"/>
</dbReference>
<evidence type="ECO:0000313" key="10">
    <source>
        <dbReference type="Proteomes" id="UP000823821"/>
    </source>
</evidence>
<dbReference type="SMART" id="SM00857">
    <property type="entry name" value="Resolvase"/>
    <property type="match status" value="1"/>
</dbReference>
<dbReference type="PROSITE" id="PS51736">
    <property type="entry name" value="RECOMBINASES_3"/>
    <property type="match status" value="1"/>
</dbReference>
<evidence type="ECO:0000256" key="2">
    <source>
        <dbReference type="ARBA" id="ARBA00022908"/>
    </source>
</evidence>
<evidence type="ECO:0000256" key="1">
    <source>
        <dbReference type="ARBA" id="ARBA00009913"/>
    </source>
</evidence>
<dbReference type="AlphaFoldDB" id="A0A9D2HNL7"/>
<keyword evidence="4" id="KW-0233">DNA recombination</keyword>
<evidence type="ECO:0000256" key="4">
    <source>
        <dbReference type="ARBA" id="ARBA00023172"/>
    </source>
</evidence>
<proteinExistence type="inferred from homology"/>
<dbReference type="CDD" id="cd03768">
    <property type="entry name" value="SR_ResInv"/>
    <property type="match status" value="1"/>
</dbReference>
<dbReference type="PANTHER" id="PTHR30461">
    <property type="entry name" value="DNA-INVERTASE FROM LAMBDOID PROPHAGE"/>
    <property type="match status" value="1"/>
</dbReference>